<feature type="region of interest" description="Disordered" evidence="1">
    <location>
        <begin position="1"/>
        <end position="40"/>
    </location>
</feature>
<dbReference type="EMBL" id="JAINUF010000004">
    <property type="protein sequence ID" value="KAJ8365872.1"/>
    <property type="molecule type" value="Genomic_DNA"/>
</dbReference>
<evidence type="ECO:0000313" key="2">
    <source>
        <dbReference type="EMBL" id="KAJ8365872.1"/>
    </source>
</evidence>
<dbReference type="Proteomes" id="UP001152622">
    <property type="component" value="Chromosome 4"/>
</dbReference>
<reference evidence="2" key="1">
    <citation type="journal article" date="2023" name="Science">
        <title>Genome structures resolve the early diversification of teleost fishes.</title>
        <authorList>
            <person name="Parey E."/>
            <person name="Louis A."/>
            <person name="Montfort J."/>
            <person name="Bouchez O."/>
            <person name="Roques C."/>
            <person name="Iampietro C."/>
            <person name="Lluch J."/>
            <person name="Castinel A."/>
            <person name="Donnadieu C."/>
            <person name="Desvignes T."/>
            <person name="Floi Bucao C."/>
            <person name="Jouanno E."/>
            <person name="Wen M."/>
            <person name="Mejri S."/>
            <person name="Dirks R."/>
            <person name="Jansen H."/>
            <person name="Henkel C."/>
            <person name="Chen W.J."/>
            <person name="Zahm M."/>
            <person name="Cabau C."/>
            <person name="Klopp C."/>
            <person name="Thompson A.W."/>
            <person name="Robinson-Rechavi M."/>
            <person name="Braasch I."/>
            <person name="Lecointre G."/>
            <person name="Bobe J."/>
            <person name="Postlethwait J.H."/>
            <person name="Berthelot C."/>
            <person name="Roest Crollius H."/>
            <person name="Guiguen Y."/>
        </authorList>
    </citation>
    <scope>NUCLEOTIDE SEQUENCE</scope>
    <source>
        <strain evidence="2">WJC10195</strain>
    </source>
</reference>
<name>A0A9Q1FTG9_SYNKA</name>
<accession>A0A9Q1FTG9</accession>
<feature type="compositionally biased region" description="Basic and acidic residues" evidence="1">
    <location>
        <begin position="22"/>
        <end position="40"/>
    </location>
</feature>
<evidence type="ECO:0000256" key="1">
    <source>
        <dbReference type="SAM" id="MobiDB-lite"/>
    </source>
</evidence>
<proteinExistence type="predicted"/>
<comment type="caution">
    <text evidence="2">The sequence shown here is derived from an EMBL/GenBank/DDBJ whole genome shotgun (WGS) entry which is preliminary data.</text>
</comment>
<sequence>MTAALAHGEPAVTRPGACLGRRSREDHGVPRRNAADRPEQVYRCPYHKQGGTMRLNPIVLIGWPQNQAKNTLDLAKLRDGERTPIAPRKNTSKGLYDDGEAQT</sequence>
<protein>
    <submittedName>
        <fullName evidence="2">Uncharacterized protein</fullName>
    </submittedName>
</protein>
<organism evidence="2 3">
    <name type="scientific">Synaphobranchus kaupii</name>
    <name type="common">Kaup's arrowtooth eel</name>
    <dbReference type="NCBI Taxonomy" id="118154"/>
    <lineage>
        <taxon>Eukaryota</taxon>
        <taxon>Metazoa</taxon>
        <taxon>Chordata</taxon>
        <taxon>Craniata</taxon>
        <taxon>Vertebrata</taxon>
        <taxon>Euteleostomi</taxon>
        <taxon>Actinopterygii</taxon>
        <taxon>Neopterygii</taxon>
        <taxon>Teleostei</taxon>
        <taxon>Anguilliformes</taxon>
        <taxon>Synaphobranchidae</taxon>
        <taxon>Synaphobranchus</taxon>
    </lineage>
</organism>
<evidence type="ECO:0000313" key="3">
    <source>
        <dbReference type="Proteomes" id="UP001152622"/>
    </source>
</evidence>
<dbReference type="AlphaFoldDB" id="A0A9Q1FTG9"/>
<gene>
    <name evidence="2" type="ORF">SKAU_G00147030</name>
</gene>
<keyword evidence="3" id="KW-1185">Reference proteome</keyword>
<feature type="region of interest" description="Disordered" evidence="1">
    <location>
        <begin position="76"/>
        <end position="103"/>
    </location>
</feature>